<protein>
    <submittedName>
        <fullName evidence="5">Glycosyl hydrolase</fullName>
    </submittedName>
</protein>
<accession>A0A2H3NMW5</accession>
<proteinExistence type="inferred from homology"/>
<dbReference type="SUPFAM" id="SSF53448">
    <property type="entry name" value="Nucleotide-diphospho-sugar transferases"/>
    <property type="match status" value="1"/>
</dbReference>
<keyword evidence="3" id="KW-0808">Transferase</keyword>
<keyword evidence="2" id="KW-0328">Glycosyltransferase</keyword>
<sequence>MSVPRVSIIIVTWNALPLLKQCLPSVVATDYPNLEIIVADNASTDGSANWIAETFPQVQVVRHPQNWRFCKGNNRAVPYATGDYIVLLNNDVEVPSGWLDPLVDTFEQDAAIGAAQPKMLQYDDRDRFEYAGGAGGFIDRVGYPFTRGRLFDTMERDRGQYDTPTDIFWASGAAIMMRRSALQQVGLLDGRFDMHMEEIDLCWRMQRAGYRIRYVPDSEVYHIGGASLPKDAPEKTYLNFRNSLLMLYKNLPPYAWPRTFAERVLVDAGALAQRIGQRQLRHATAIVRAYADAHRMRTSFRPATGGRVVQPPYRRFIALDYFALGRRTFAALPKECFESNWTGANVQREAQPAR</sequence>
<dbReference type="InterPro" id="IPR001173">
    <property type="entry name" value="Glyco_trans_2-like"/>
</dbReference>
<keyword evidence="6" id="KW-1185">Reference proteome</keyword>
<dbReference type="Gene3D" id="3.90.550.10">
    <property type="entry name" value="Spore Coat Polysaccharide Biosynthesis Protein SpsA, Chain A"/>
    <property type="match status" value="1"/>
</dbReference>
<dbReference type="AlphaFoldDB" id="A0A2H3NMW5"/>
<feature type="domain" description="Glycosyltransferase 2-like" evidence="4">
    <location>
        <begin position="7"/>
        <end position="185"/>
    </location>
</feature>
<dbReference type="GO" id="GO:0016757">
    <property type="term" value="F:glycosyltransferase activity"/>
    <property type="evidence" value="ECO:0007669"/>
    <property type="project" value="UniProtKB-KW"/>
</dbReference>
<dbReference type="Proteomes" id="UP000221024">
    <property type="component" value="Unassembled WGS sequence"/>
</dbReference>
<dbReference type="OrthoDB" id="9771846at2"/>
<evidence type="ECO:0000313" key="6">
    <source>
        <dbReference type="Proteomes" id="UP000221024"/>
    </source>
</evidence>
<evidence type="ECO:0000256" key="1">
    <source>
        <dbReference type="ARBA" id="ARBA00006739"/>
    </source>
</evidence>
<evidence type="ECO:0000259" key="4">
    <source>
        <dbReference type="Pfam" id="PF00535"/>
    </source>
</evidence>
<evidence type="ECO:0000313" key="5">
    <source>
        <dbReference type="EMBL" id="PEN08020.1"/>
    </source>
</evidence>
<reference evidence="5 6" key="1">
    <citation type="submission" date="2017-10" db="EMBL/GenBank/DDBJ databases">
        <title>Draft genome of Longimonas halophila.</title>
        <authorList>
            <person name="Goh K.M."/>
            <person name="Shamsir M.S."/>
            <person name="Lim S.W."/>
        </authorList>
    </citation>
    <scope>NUCLEOTIDE SEQUENCE [LARGE SCALE GENOMIC DNA]</scope>
    <source>
        <strain evidence="5 6">KCTC 42399</strain>
    </source>
</reference>
<dbReference type="EMBL" id="PDEP01000004">
    <property type="protein sequence ID" value="PEN08020.1"/>
    <property type="molecule type" value="Genomic_DNA"/>
</dbReference>
<organism evidence="5 6">
    <name type="scientific">Longimonas halophila</name>
    <dbReference type="NCBI Taxonomy" id="1469170"/>
    <lineage>
        <taxon>Bacteria</taxon>
        <taxon>Pseudomonadati</taxon>
        <taxon>Rhodothermota</taxon>
        <taxon>Rhodothermia</taxon>
        <taxon>Rhodothermales</taxon>
        <taxon>Salisaetaceae</taxon>
        <taxon>Longimonas</taxon>
    </lineage>
</organism>
<dbReference type="InterPro" id="IPR029044">
    <property type="entry name" value="Nucleotide-diphossugar_trans"/>
</dbReference>
<evidence type="ECO:0000256" key="3">
    <source>
        <dbReference type="ARBA" id="ARBA00022679"/>
    </source>
</evidence>
<dbReference type="PANTHER" id="PTHR43179">
    <property type="entry name" value="RHAMNOSYLTRANSFERASE WBBL"/>
    <property type="match status" value="1"/>
</dbReference>
<dbReference type="PANTHER" id="PTHR43179:SF12">
    <property type="entry name" value="GALACTOFURANOSYLTRANSFERASE GLFT2"/>
    <property type="match status" value="1"/>
</dbReference>
<gene>
    <name evidence="5" type="ORF">CRI93_06145</name>
</gene>
<dbReference type="Pfam" id="PF00535">
    <property type="entry name" value="Glycos_transf_2"/>
    <property type="match status" value="1"/>
</dbReference>
<evidence type="ECO:0000256" key="2">
    <source>
        <dbReference type="ARBA" id="ARBA00022676"/>
    </source>
</evidence>
<name>A0A2H3NMW5_9BACT</name>
<dbReference type="GO" id="GO:0016787">
    <property type="term" value="F:hydrolase activity"/>
    <property type="evidence" value="ECO:0007669"/>
    <property type="project" value="UniProtKB-KW"/>
</dbReference>
<dbReference type="RefSeq" id="WP_098061745.1">
    <property type="nucleotide sequence ID" value="NZ_PDEP01000004.1"/>
</dbReference>
<comment type="caution">
    <text evidence="5">The sequence shown here is derived from an EMBL/GenBank/DDBJ whole genome shotgun (WGS) entry which is preliminary data.</text>
</comment>
<comment type="similarity">
    <text evidence="1">Belongs to the glycosyltransferase 2 family.</text>
</comment>
<keyword evidence="5" id="KW-0378">Hydrolase</keyword>
<dbReference type="CDD" id="cd04186">
    <property type="entry name" value="GT_2_like_c"/>
    <property type="match status" value="1"/>
</dbReference>